<dbReference type="GO" id="GO:0003723">
    <property type="term" value="F:RNA binding"/>
    <property type="evidence" value="ECO:0000318"/>
    <property type="project" value="GO_Central"/>
</dbReference>
<dbReference type="PANTHER" id="PTHR47926:SF454">
    <property type="entry name" value="REPEAT-CONTAINING PROTEIN, PUTATIVE-RELATED"/>
    <property type="match status" value="1"/>
</dbReference>
<feature type="repeat" description="PPR" evidence="2">
    <location>
        <begin position="157"/>
        <end position="191"/>
    </location>
</feature>
<dbReference type="InterPro" id="IPR046960">
    <property type="entry name" value="PPR_At4g14850-like_plant"/>
</dbReference>
<organism evidence="3 4">
    <name type="scientific">Prunus persica</name>
    <name type="common">Peach</name>
    <name type="synonym">Amygdalus persica</name>
    <dbReference type="NCBI Taxonomy" id="3760"/>
    <lineage>
        <taxon>Eukaryota</taxon>
        <taxon>Viridiplantae</taxon>
        <taxon>Streptophyta</taxon>
        <taxon>Embryophyta</taxon>
        <taxon>Tracheophyta</taxon>
        <taxon>Spermatophyta</taxon>
        <taxon>Magnoliopsida</taxon>
        <taxon>eudicotyledons</taxon>
        <taxon>Gunneridae</taxon>
        <taxon>Pentapetalae</taxon>
        <taxon>rosids</taxon>
        <taxon>fabids</taxon>
        <taxon>Rosales</taxon>
        <taxon>Rosaceae</taxon>
        <taxon>Amygdaloideae</taxon>
        <taxon>Amygdaleae</taxon>
        <taxon>Prunus</taxon>
    </lineage>
</organism>
<dbReference type="PROSITE" id="PS51375">
    <property type="entry name" value="PPR"/>
    <property type="match status" value="4"/>
</dbReference>
<gene>
    <name evidence="3" type="ORF">PRUPE_3G081600</name>
</gene>
<dbReference type="Gene3D" id="1.25.40.10">
    <property type="entry name" value="Tetratricopeptide repeat domain"/>
    <property type="match status" value="4"/>
</dbReference>
<dbReference type="NCBIfam" id="TIGR00756">
    <property type="entry name" value="PPR"/>
    <property type="match status" value="4"/>
</dbReference>
<dbReference type="Proteomes" id="UP000006882">
    <property type="component" value="Chromosome G3"/>
</dbReference>
<dbReference type="STRING" id="3760.A0A251PX93"/>
<evidence type="ECO:0008006" key="5">
    <source>
        <dbReference type="Google" id="ProtNLM"/>
    </source>
</evidence>
<name>A0A251PX93_PRUPE</name>
<dbReference type="FunFam" id="1.25.40.10:FF:000396">
    <property type="entry name" value="Pentatricopeptide repeat-containing protein At2g36730"/>
    <property type="match status" value="1"/>
</dbReference>
<sequence length="498" mass="55386">MCAYSVRPLLRKLKPITSAPFHFCPRSYHSLPFNYFFNSCSSFSDLKCIHALIFQHGSNQNLLLSTKLVTLASSMAPTMDYARKLFDTMPKRDAFLWNTLIRGYADRGPCHEAIVLYRNMHHSGLSPDNYTFPFVVRSCTVQLALREGKECIVTLLNMVSWTAMIAGYVQNGFYKEGLPVLRDMVASGTQPNVVTLVSILPACASLTFLDLGKLIHGCGIKVGVDSDMALMNALIAFYGKCGNLDTARSLFKGMVVRNLVLWNAMIGAYEQNNAGTDAIKLFCRMQTENVEYDYITIVSVISAYLAKNVFQGLPHKSVVSWTSIIGACASHGHGDDALMLFSMMKEQGTKPNSFTFTAVLTACRHADLVEEGRKHFESMIKDYSISPGIEHYACMVDLLGRAGCLLEAYKFIETMPVEPDAGVWGALLSACRIHGNVELAELVVARLSRLDTQTVTSYVLMSNIYAEASRWEDEARLRNMMRKKLLKKLPGQSFVGVN</sequence>
<dbReference type="Pfam" id="PF20431">
    <property type="entry name" value="E_motif"/>
    <property type="match status" value="1"/>
</dbReference>
<dbReference type="AlphaFoldDB" id="A0A251PX93"/>
<feature type="repeat" description="PPR" evidence="2">
    <location>
        <begin position="227"/>
        <end position="261"/>
    </location>
</feature>
<evidence type="ECO:0000256" key="2">
    <source>
        <dbReference type="PROSITE-ProRule" id="PRU00708"/>
    </source>
</evidence>
<protein>
    <recommendedName>
        <fullName evidence="5">Pentacotripeptide-repeat region of PRORP domain-containing protein</fullName>
    </recommendedName>
</protein>
<feature type="repeat" description="PPR" evidence="2">
    <location>
        <begin position="93"/>
        <end position="127"/>
    </location>
</feature>
<dbReference type="Gramene" id="ONI16158">
    <property type="protein sequence ID" value="ONI16158"/>
    <property type="gene ID" value="PRUPE_3G081600"/>
</dbReference>
<evidence type="ECO:0000313" key="3">
    <source>
        <dbReference type="EMBL" id="ONI16158.1"/>
    </source>
</evidence>
<dbReference type="InterPro" id="IPR011990">
    <property type="entry name" value="TPR-like_helical_dom_sf"/>
</dbReference>
<evidence type="ECO:0000313" key="4">
    <source>
        <dbReference type="Proteomes" id="UP000006882"/>
    </source>
</evidence>
<dbReference type="InterPro" id="IPR046848">
    <property type="entry name" value="E_motif"/>
</dbReference>
<dbReference type="InterPro" id="IPR002885">
    <property type="entry name" value="PPR_rpt"/>
</dbReference>
<dbReference type="EMBL" id="CM007653">
    <property type="protein sequence ID" value="ONI16158.1"/>
    <property type="molecule type" value="Genomic_DNA"/>
</dbReference>
<dbReference type="GO" id="GO:0009451">
    <property type="term" value="P:RNA modification"/>
    <property type="evidence" value="ECO:0000318"/>
    <property type="project" value="GO_Central"/>
</dbReference>
<proteinExistence type="predicted"/>
<keyword evidence="4" id="KW-1185">Reference proteome</keyword>
<evidence type="ECO:0000256" key="1">
    <source>
        <dbReference type="ARBA" id="ARBA00022737"/>
    </source>
</evidence>
<dbReference type="PANTHER" id="PTHR47926">
    <property type="entry name" value="PENTATRICOPEPTIDE REPEAT-CONTAINING PROTEIN"/>
    <property type="match status" value="1"/>
</dbReference>
<reference evidence="3 4" key="1">
    <citation type="journal article" date="2013" name="Nat. Genet.">
        <title>The high-quality draft genome of peach (Prunus persica) identifies unique patterns of genetic diversity, domestication and genome evolution.</title>
        <authorList>
            <consortium name="International Peach Genome Initiative"/>
            <person name="Verde I."/>
            <person name="Abbott A.G."/>
            <person name="Scalabrin S."/>
            <person name="Jung S."/>
            <person name="Shu S."/>
            <person name="Marroni F."/>
            <person name="Zhebentyayeva T."/>
            <person name="Dettori M.T."/>
            <person name="Grimwood J."/>
            <person name="Cattonaro F."/>
            <person name="Zuccolo A."/>
            <person name="Rossini L."/>
            <person name="Jenkins J."/>
            <person name="Vendramin E."/>
            <person name="Meisel L.A."/>
            <person name="Decroocq V."/>
            <person name="Sosinski B."/>
            <person name="Prochnik S."/>
            <person name="Mitros T."/>
            <person name="Policriti A."/>
            <person name="Cipriani G."/>
            <person name="Dondini L."/>
            <person name="Ficklin S."/>
            <person name="Goodstein D.M."/>
            <person name="Xuan P."/>
            <person name="Del Fabbro C."/>
            <person name="Aramini V."/>
            <person name="Copetti D."/>
            <person name="Gonzalez S."/>
            <person name="Horner D.S."/>
            <person name="Falchi R."/>
            <person name="Lucas S."/>
            <person name="Mica E."/>
            <person name="Maldonado J."/>
            <person name="Lazzari B."/>
            <person name="Bielenberg D."/>
            <person name="Pirona R."/>
            <person name="Miculan M."/>
            <person name="Barakat A."/>
            <person name="Testolin R."/>
            <person name="Stella A."/>
            <person name="Tartarini S."/>
            <person name="Tonutti P."/>
            <person name="Arus P."/>
            <person name="Orellana A."/>
            <person name="Wells C."/>
            <person name="Main D."/>
            <person name="Vizzotto G."/>
            <person name="Silva H."/>
            <person name="Salamini F."/>
            <person name="Schmutz J."/>
            <person name="Morgante M."/>
            <person name="Rokhsar D.S."/>
        </authorList>
    </citation>
    <scope>NUCLEOTIDE SEQUENCE [LARGE SCALE GENOMIC DNA]</scope>
    <source>
        <strain evidence="4">cv. Nemared</strain>
    </source>
</reference>
<feature type="repeat" description="PPR" evidence="2">
    <location>
        <begin position="317"/>
        <end position="351"/>
    </location>
</feature>
<keyword evidence="1" id="KW-0677">Repeat</keyword>
<dbReference type="Pfam" id="PF01535">
    <property type="entry name" value="PPR"/>
    <property type="match status" value="3"/>
</dbReference>
<accession>A0A251PX93</accession>
<dbReference type="eggNOG" id="KOG4197">
    <property type="taxonomic scope" value="Eukaryota"/>
</dbReference>
<dbReference type="Pfam" id="PF13041">
    <property type="entry name" value="PPR_2"/>
    <property type="match status" value="3"/>
</dbReference>
<dbReference type="FunFam" id="1.25.40.10:FF:000090">
    <property type="entry name" value="Pentatricopeptide repeat-containing protein, chloroplastic"/>
    <property type="match status" value="1"/>
</dbReference>